<keyword evidence="3" id="KW-0732">Signal</keyword>
<dbReference type="GO" id="GO:0009252">
    <property type="term" value="P:peptidoglycan biosynthetic process"/>
    <property type="evidence" value="ECO:0007669"/>
    <property type="project" value="TreeGrafter"/>
</dbReference>
<dbReference type="PANTHER" id="PTHR38776">
    <property type="entry name" value="MLTA-INTERACTING PROTEIN-RELATED"/>
    <property type="match status" value="1"/>
</dbReference>
<proteinExistence type="inferred from homology"/>
<evidence type="ECO:0000313" key="7">
    <source>
        <dbReference type="Proteomes" id="UP000332594"/>
    </source>
</evidence>
<organism evidence="6 7">
    <name type="scientific">Raoultella terrigena</name>
    <name type="common">Klebsiella terrigena</name>
    <dbReference type="NCBI Taxonomy" id="577"/>
    <lineage>
        <taxon>Bacteria</taxon>
        <taxon>Pseudomonadati</taxon>
        <taxon>Pseudomonadota</taxon>
        <taxon>Gammaproteobacteria</taxon>
        <taxon>Enterobacterales</taxon>
        <taxon>Enterobacteriaceae</taxon>
        <taxon>Klebsiella/Raoultella group</taxon>
        <taxon>Raoultella</taxon>
    </lineage>
</organism>
<evidence type="ECO:0000256" key="1">
    <source>
        <dbReference type="ARBA" id="ARBA00004442"/>
    </source>
</evidence>
<accession>A0A485C7M8</accession>
<dbReference type="Pfam" id="PF06629">
    <property type="entry name" value="MipA"/>
    <property type="match status" value="1"/>
</dbReference>
<evidence type="ECO:0000256" key="5">
    <source>
        <dbReference type="ARBA" id="ARBA00023237"/>
    </source>
</evidence>
<comment type="subcellular location">
    <subcellularLocation>
        <location evidence="1">Cell outer membrane</location>
    </subcellularLocation>
</comment>
<comment type="similarity">
    <text evidence="2">Belongs to the MipA/OmpV family.</text>
</comment>
<name>A0A485C7M8_RAOTE</name>
<dbReference type="RefSeq" id="WP_041146628.1">
    <property type="nucleotide sequence ID" value="NZ_BJNO01000037.1"/>
</dbReference>
<dbReference type="AlphaFoldDB" id="A0A485C7M8"/>
<dbReference type="InterPro" id="IPR010583">
    <property type="entry name" value="MipA"/>
</dbReference>
<evidence type="ECO:0000256" key="4">
    <source>
        <dbReference type="ARBA" id="ARBA00023136"/>
    </source>
</evidence>
<keyword evidence="4" id="KW-0472">Membrane</keyword>
<dbReference type="Proteomes" id="UP000332594">
    <property type="component" value="Unassembled WGS sequence"/>
</dbReference>
<dbReference type="PANTHER" id="PTHR38776:SF1">
    <property type="entry name" value="MLTA-INTERACTING PROTEIN-RELATED"/>
    <property type="match status" value="1"/>
</dbReference>
<gene>
    <name evidence="6" type="primary">mipA_2</name>
    <name evidence="6" type="ORF">NCTC13038_04188</name>
</gene>
<dbReference type="GO" id="GO:0009279">
    <property type="term" value="C:cell outer membrane"/>
    <property type="evidence" value="ECO:0007669"/>
    <property type="project" value="UniProtKB-SubCell"/>
</dbReference>
<evidence type="ECO:0000256" key="3">
    <source>
        <dbReference type="ARBA" id="ARBA00022729"/>
    </source>
</evidence>
<dbReference type="EMBL" id="CAADJG010000002">
    <property type="protein sequence ID" value="VFS80296.1"/>
    <property type="molecule type" value="Genomic_DNA"/>
</dbReference>
<sequence>MKPYLSPVAVLCTLCLSCTYASAEVDLGSIDIFSANNPNSPVPKGFVLGAAAISGTARYEKQDNDTHLIPGGLYFGDRFIYLGDRARYYFHIDDTVAAYGYGRWRFGNLDPSDSDAFSGMEKRKGEFEAGIGATLITPYALLSARISSDVTGRSDGQELLLWADFPIIKNNLLIMPGMGLMIRSKNMANYYFGGVSSAEATDQRQQWDTGTTVSPMAAIVTSYRFSPHWVGMFAANYELYDKDIADSPIVQHSGELYGILAVGYTW</sequence>
<reference evidence="6 7" key="1">
    <citation type="submission" date="2019-03" db="EMBL/GenBank/DDBJ databases">
        <authorList>
            <consortium name="Pathogen Informatics"/>
        </authorList>
    </citation>
    <scope>NUCLEOTIDE SEQUENCE [LARGE SCALE GENOMIC DNA]</scope>
    <source>
        <strain evidence="6 7">NCTC13038</strain>
    </source>
</reference>
<evidence type="ECO:0000256" key="2">
    <source>
        <dbReference type="ARBA" id="ARBA00005722"/>
    </source>
</evidence>
<protein>
    <submittedName>
        <fullName evidence="6">MltA-interacting protein</fullName>
    </submittedName>
</protein>
<keyword evidence="5" id="KW-0998">Cell outer membrane</keyword>
<dbReference type="OrthoDB" id="5951177at2"/>
<dbReference type="GeneID" id="57503641"/>
<evidence type="ECO:0000313" key="6">
    <source>
        <dbReference type="EMBL" id="VFS80296.1"/>
    </source>
</evidence>